<dbReference type="InterPro" id="IPR026906">
    <property type="entry name" value="LRR_5"/>
</dbReference>
<accession>A0AAD3CEB6</accession>
<reference evidence="1 2" key="1">
    <citation type="journal article" date="2021" name="Sci. Rep.">
        <title>The genome of the diatom Chaetoceros tenuissimus carries an ancient integrated fragment of an extant virus.</title>
        <authorList>
            <person name="Hongo Y."/>
            <person name="Kimura K."/>
            <person name="Takaki Y."/>
            <person name="Yoshida Y."/>
            <person name="Baba S."/>
            <person name="Kobayashi G."/>
            <person name="Nagasaki K."/>
            <person name="Hano T."/>
            <person name="Tomaru Y."/>
        </authorList>
    </citation>
    <scope>NUCLEOTIDE SEQUENCE [LARGE SCALE GENOMIC DNA]</scope>
    <source>
        <strain evidence="1 2">NIES-3715</strain>
    </source>
</reference>
<dbReference type="Pfam" id="PF13306">
    <property type="entry name" value="LRR_5"/>
    <property type="match status" value="1"/>
</dbReference>
<gene>
    <name evidence="1" type="ORF">CTEN210_00527</name>
</gene>
<evidence type="ECO:0000313" key="2">
    <source>
        <dbReference type="Proteomes" id="UP001054902"/>
    </source>
</evidence>
<dbReference type="EMBL" id="BLLK01000019">
    <property type="protein sequence ID" value="GFH44053.1"/>
    <property type="molecule type" value="Genomic_DNA"/>
</dbReference>
<dbReference type="Proteomes" id="UP001054902">
    <property type="component" value="Unassembled WGS sequence"/>
</dbReference>
<protein>
    <recommendedName>
        <fullName evidence="3">Leucine-rich repeat domain-containing protein</fullName>
    </recommendedName>
</protein>
<dbReference type="Gene3D" id="3.80.10.10">
    <property type="entry name" value="Ribonuclease Inhibitor"/>
    <property type="match status" value="1"/>
</dbReference>
<evidence type="ECO:0000313" key="1">
    <source>
        <dbReference type="EMBL" id="GFH44053.1"/>
    </source>
</evidence>
<comment type="caution">
    <text evidence="1">The sequence shown here is derived from an EMBL/GenBank/DDBJ whole genome shotgun (WGS) entry which is preliminary data.</text>
</comment>
<evidence type="ECO:0008006" key="3">
    <source>
        <dbReference type="Google" id="ProtNLM"/>
    </source>
</evidence>
<name>A0AAD3CEB6_9STRA</name>
<organism evidence="1 2">
    <name type="scientific">Chaetoceros tenuissimus</name>
    <dbReference type="NCBI Taxonomy" id="426638"/>
    <lineage>
        <taxon>Eukaryota</taxon>
        <taxon>Sar</taxon>
        <taxon>Stramenopiles</taxon>
        <taxon>Ochrophyta</taxon>
        <taxon>Bacillariophyta</taxon>
        <taxon>Coscinodiscophyceae</taxon>
        <taxon>Chaetocerotophycidae</taxon>
        <taxon>Chaetocerotales</taxon>
        <taxon>Chaetocerotaceae</taxon>
        <taxon>Chaetoceros</taxon>
    </lineage>
</organism>
<dbReference type="SUPFAM" id="SSF52058">
    <property type="entry name" value="L domain-like"/>
    <property type="match status" value="1"/>
</dbReference>
<sequence>MRVATVNGLVTLFYDGSKELCNEELHDEWEDQLVEHNDEDIADWESWDLSNECKQYIRERFSWQQIIVVEGVTEIPEWTFSDCRNIQRVILSNTVVRIEQLGFSRCKSLVYIKWSVNLEFIGDESFEECNLSSVFLPPRCRLVGSWAFGFNYNLNIFHVPQDTELGRLSFNKAKFLDKFPSRNTSTLYSDNNEEIHTWIKNIHDHEDYALHRACSSYQPLKEVIMSIIENKGLRAFKMENSIGITPSQYLRENPYADVTEQDIIKSYLMKMMGEVV</sequence>
<dbReference type="AlphaFoldDB" id="A0AAD3CEB6"/>
<dbReference type="InterPro" id="IPR032675">
    <property type="entry name" value="LRR_dom_sf"/>
</dbReference>
<proteinExistence type="predicted"/>
<keyword evidence="2" id="KW-1185">Reference proteome</keyword>